<evidence type="ECO:0000313" key="2">
    <source>
        <dbReference type="EMBL" id="KAB2826467.1"/>
    </source>
</evidence>
<evidence type="ECO:0000256" key="1">
    <source>
        <dbReference type="SAM" id="SignalP"/>
    </source>
</evidence>
<reference evidence="2 3" key="1">
    <citation type="submission" date="2019-09" db="EMBL/GenBank/DDBJ databases">
        <title>Genome of Aliivibrio finisterrensis LMG 23869 (type strain).</title>
        <authorList>
            <person name="Bowman J.P."/>
        </authorList>
    </citation>
    <scope>NUCLEOTIDE SEQUENCE [LARGE SCALE GENOMIC DNA]</scope>
    <source>
        <strain evidence="2 3">LMG 23869</strain>
    </source>
</reference>
<gene>
    <name evidence="2" type="ORF">F8B77_01000</name>
</gene>
<accession>A0A6N6RXH6</accession>
<feature type="chain" id="PRO_5026855175" evidence="1">
    <location>
        <begin position="20"/>
        <end position="78"/>
    </location>
</feature>
<name>A0A6N6RXH6_9GAMM</name>
<protein>
    <submittedName>
        <fullName evidence="2">DUF333 domain-containing protein</fullName>
    </submittedName>
</protein>
<proteinExistence type="predicted"/>
<dbReference type="RefSeq" id="WP_151652939.1">
    <property type="nucleotide sequence ID" value="NZ_WBVP01000001.1"/>
</dbReference>
<feature type="signal peptide" evidence="1">
    <location>
        <begin position="1"/>
        <end position="19"/>
    </location>
</feature>
<keyword evidence="1" id="KW-0732">Signal</keyword>
<comment type="caution">
    <text evidence="2">The sequence shown here is derived from an EMBL/GenBank/DDBJ whole genome shotgun (WGS) entry which is preliminary data.</text>
</comment>
<dbReference type="Proteomes" id="UP000434870">
    <property type="component" value="Unassembled WGS sequence"/>
</dbReference>
<dbReference type="EMBL" id="WBVP01000001">
    <property type="protein sequence ID" value="KAB2826467.1"/>
    <property type="molecule type" value="Genomic_DNA"/>
</dbReference>
<dbReference type="InterPro" id="IPR005590">
    <property type="entry name" value="DUF333"/>
</dbReference>
<sequence length="78" mass="8593">MLNKIAITFSLLISLAACNSSEKDPSTKADMAKPMEKANPAAVYCIEQQGSYNLENSDCILKTGEVVNAWNFYRSSQK</sequence>
<dbReference type="AlphaFoldDB" id="A0A6N6RXH6"/>
<evidence type="ECO:0000313" key="3">
    <source>
        <dbReference type="Proteomes" id="UP000434870"/>
    </source>
</evidence>
<dbReference type="PROSITE" id="PS51257">
    <property type="entry name" value="PROKAR_LIPOPROTEIN"/>
    <property type="match status" value="1"/>
</dbReference>
<organism evidence="2 3">
    <name type="scientific">Aliivibrio finisterrensis</name>
    <dbReference type="NCBI Taxonomy" id="511998"/>
    <lineage>
        <taxon>Bacteria</taxon>
        <taxon>Pseudomonadati</taxon>
        <taxon>Pseudomonadota</taxon>
        <taxon>Gammaproteobacteria</taxon>
        <taxon>Vibrionales</taxon>
        <taxon>Vibrionaceae</taxon>
        <taxon>Aliivibrio</taxon>
    </lineage>
</organism>
<dbReference type="Pfam" id="PF03891">
    <property type="entry name" value="DUF333"/>
    <property type="match status" value="1"/>
</dbReference>